<protein>
    <submittedName>
        <fullName evidence="1">Uncharacterized protein</fullName>
    </submittedName>
</protein>
<organism evidence="1 2">
    <name type="scientific">Aspergillus versicolor CBS 583.65</name>
    <dbReference type="NCBI Taxonomy" id="1036611"/>
    <lineage>
        <taxon>Eukaryota</taxon>
        <taxon>Fungi</taxon>
        <taxon>Dikarya</taxon>
        <taxon>Ascomycota</taxon>
        <taxon>Pezizomycotina</taxon>
        <taxon>Eurotiomycetes</taxon>
        <taxon>Eurotiomycetidae</taxon>
        <taxon>Eurotiales</taxon>
        <taxon>Aspergillaceae</taxon>
        <taxon>Aspergillus</taxon>
        <taxon>Aspergillus subgen. Nidulantes</taxon>
    </lineage>
</organism>
<gene>
    <name evidence="1" type="ORF">ASPVEDRAFT_783502</name>
</gene>
<reference evidence="2" key="1">
    <citation type="journal article" date="2017" name="Genome Biol.">
        <title>Comparative genomics reveals high biological diversity and specific adaptations in the industrially and medically important fungal genus Aspergillus.</title>
        <authorList>
            <person name="de Vries R.P."/>
            <person name="Riley R."/>
            <person name="Wiebenga A."/>
            <person name="Aguilar-Osorio G."/>
            <person name="Amillis S."/>
            <person name="Uchima C.A."/>
            <person name="Anderluh G."/>
            <person name="Asadollahi M."/>
            <person name="Askin M."/>
            <person name="Barry K."/>
            <person name="Battaglia E."/>
            <person name="Bayram O."/>
            <person name="Benocci T."/>
            <person name="Braus-Stromeyer S.A."/>
            <person name="Caldana C."/>
            <person name="Canovas D."/>
            <person name="Cerqueira G.C."/>
            <person name="Chen F."/>
            <person name="Chen W."/>
            <person name="Choi C."/>
            <person name="Clum A."/>
            <person name="Dos Santos R.A."/>
            <person name="Damasio A.R."/>
            <person name="Diallinas G."/>
            <person name="Emri T."/>
            <person name="Fekete E."/>
            <person name="Flipphi M."/>
            <person name="Freyberg S."/>
            <person name="Gallo A."/>
            <person name="Gournas C."/>
            <person name="Habgood R."/>
            <person name="Hainaut M."/>
            <person name="Harispe M.L."/>
            <person name="Henrissat B."/>
            <person name="Hilden K.S."/>
            <person name="Hope R."/>
            <person name="Hossain A."/>
            <person name="Karabika E."/>
            <person name="Karaffa L."/>
            <person name="Karanyi Z."/>
            <person name="Krasevec N."/>
            <person name="Kuo A."/>
            <person name="Kusch H."/>
            <person name="LaButti K."/>
            <person name="Lagendijk E.L."/>
            <person name="Lapidus A."/>
            <person name="Levasseur A."/>
            <person name="Lindquist E."/>
            <person name="Lipzen A."/>
            <person name="Logrieco A.F."/>
            <person name="MacCabe A."/>
            <person name="Maekelae M.R."/>
            <person name="Malavazi I."/>
            <person name="Melin P."/>
            <person name="Meyer V."/>
            <person name="Mielnichuk N."/>
            <person name="Miskei M."/>
            <person name="Molnar A.P."/>
            <person name="Mule G."/>
            <person name="Ngan C.Y."/>
            <person name="Orejas M."/>
            <person name="Orosz E."/>
            <person name="Ouedraogo J.P."/>
            <person name="Overkamp K.M."/>
            <person name="Park H.-S."/>
            <person name="Perrone G."/>
            <person name="Piumi F."/>
            <person name="Punt P.J."/>
            <person name="Ram A.F."/>
            <person name="Ramon A."/>
            <person name="Rauscher S."/>
            <person name="Record E."/>
            <person name="Riano-Pachon D.M."/>
            <person name="Robert V."/>
            <person name="Roehrig J."/>
            <person name="Ruller R."/>
            <person name="Salamov A."/>
            <person name="Salih N.S."/>
            <person name="Samson R.A."/>
            <person name="Sandor E."/>
            <person name="Sanguinetti M."/>
            <person name="Schuetze T."/>
            <person name="Sepcic K."/>
            <person name="Shelest E."/>
            <person name="Sherlock G."/>
            <person name="Sophianopoulou V."/>
            <person name="Squina F.M."/>
            <person name="Sun H."/>
            <person name="Susca A."/>
            <person name="Todd R.B."/>
            <person name="Tsang A."/>
            <person name="Unkles S.E."/>
            <person name="van de Wiele N."/>
            <person name="van Rossen-Uffink D."/>
            <person name="Oliveira J.V."/>
            <person name="Vesth T.C."/>
            <person name="Visser J."/>
            <person name="Yu J.-H."/>
            <person name="Zhou M."/>
            <person name="Andersen M.R."/>
            <person name="Archer D.B."/>
            <person name="Baker S.E."/>
            <person name="Benoit I."/>
            <person name="Brakhage A.A."/>
            <person name="Braus G.H."/>
            <person name="Fischer R."/>
            <person name="Frisvad J.C."/>
            <person name="Goldman G.H."/>
            <person name="Houbraken J."/>
            <person name="Oakley B."/>
            <person name="Pocsi I."/>
            <person name="Scazzocchio C."/>
            <person name="Seiboth B."/>
            <person name="vanKuyk P.A."/>
            <person name="Wortman J."/>
            <person name="Dyer P.S."/>
            <person name="Grigoriev I.V."/>
        </authorList>
    </citation>
    <scope>NUCLEOTIDE SEQUENCE [LARGE SCALE GENOMIC DNA]</scope>
    <source>
        <strain evidence="2">CBS 583.65</strain>
    </source>
</reference>
<name>A0A1L9PS93_ASPVE</name>
<evidence type="ECO:0000313" key="1">
    <source>
        <dbReference type="EMBL" id="OJJ04361.1"/>
    </source>
</evidence>
<evidence type="ECO:0000313" key="2">
    <source>
        <dbReference type="Proteomes" id="UP000184073"/>
    </source>
</evidence>
<dbReference type="GeneID" id="63732040"/>
<keyword evidence="2" id="KW-1185">Reference proteome</keyword>
<dbReference type="VEuPathDB" id="FungiDB:ASPVEDRAFT_783502"/>
<accession>A0A1L9PS93</accession>
<dbReference type="RefSeq" id="XP_040670123.1">
    <property type="nucleotide sequence ID" value="XM_040816529.1"/>
</dbReference>
<sequence length="217" mass="24903">MQISPLDSPGATLFWATPVRVLFYPSRREQQSTCSPNTLHYDLTMGYTSWGFAVQSVIVLQRTSQPKPISSMIVRLSPECSLLATNGHFWQICTQNSLFWKTVHEEKLRRGHLKDLRPLERCGYRTEGFQGSVTLDSGPERRVVSRVRRVKRMFQVLSLTFPLRSTFPPFEGSAPVLESLKFINNGNFEVRTRVHRRLGGVDRRERIGDWPHVGTVT</sequence>
<dbReference type="Proteomes" id="UP000184073">
    <property type="component" value="Unassembled WGS sequence"/>
</dbReference>
<proteinExistence type="predicted"/>
<dbReference type="AlphaFoldDB" id="A0A1L9PS93"/>
<dbReference type="EMBL" id="KV878131">
    <property type="protein sequence ID" value="OJJ04361.1"/>
    <property type="molecule type" value="Genomic_DNA"/>
</dbReference>